<dbReference type="Proteomes" id="UP000822688">
    <property type="component" value="Chromosome 9"/>
</dbReference>
<accession>A0A8T0GXA1</accession>
<comment type="caution">
    <text evidence="1">The sequence shown here is derived from an EMBL/GenBank/DDBJ whole genome shotgun (WGS) entry which is preliminary data.</text>
</comment>
<evidence type="ECO:0000313" key="1">
    <source>
        <dbReference type="EMBL" id="KAG0562899.1"/>
    </source>
</evidence>
<protein>
    <submittedName>
        <fullName evidence="1">Uncharacterized protein</fullName>
    </submittedName>
</protein>
<dbReference type="InterPro" id="IPR018790">
    <property type="entry name" value="DUF2358"/>
</dbReference>
<evidence type="ECO:0000313" key="2">
    <source>
        <dbReference type="Proteomes" id="UP000822688"/>
    </source>
</evidence>
<dbReference type="AlphaFoldDB" id="A0A8T0GXA1"/>
<name>A0A8T0GXA1_CERPU</name>
<dbReference type="Pfam" id="PF10184">
    <property type="entry name" value="DUF2358"/>
    <property type="match status" value="1"/>
</dbReference>
<proteinExistence type="predicted"/>
<dbReference type="SUPFAM" id="SSF54427">
    <property type="entry name" value="NTF2-like"/>
    <property type="match status" value="1"/>
</dbReference>
<dbReference type="EMBL" id="CM026430">
    <property type="protein sequence ID" value="KAG0562899.1"/>
    <property type="molecule type" value="Genomic_DNA"/>
</dbReference>
<organism evidence="1 2">
    <name type="scientific">Ceratodon purpureus</name>
    <name type="common">Fire moss</name>
    <name type="synonym">Dicranum purpureum</name>
    <dbReference type="NCBI Taxonomy" id="3225"/>
    <lineage>
        <taxon>Eukaryota</taxon>
        <taxon>Viridiplantae</taxon>
        <taxon>Streptophyta</taxon>
        <taxon>Embryophyta</taxon>
        <taxon>Bryophyta</taxon>
        <taxon>Bryophytina</taxon>
        <taxon>Bryopsida</taxon>
        <taxon>Dicranidae</taxon>
        <taxon>Pseudoditrichales</taxon>
        <taxon>Ditrichaceae</taxon>
        <taxon>Ceratodon</taxon>
    </lineage>
</organism>
<sequence>MGAHAAVGVAVAVTAMSSSNSVCLAGFENCRVRLWNARVVADTAKRTNGGHVDSGKWRENQKGSVGTLSLAHCPSPRFLSSSVAQSDGSPSAFLKEQEVLKSSGMEEIEKRLELLLSVQTKLEESITPPSRQKQESSERDNFYVNCGSAIRNLREELPALFYKDLNYDIYREDITFSDPMNTFQGIDNYKTLFWALRFHGRIFFKALWVEIVRVWQPSDKVIMVRWIVRGVPRVPWEAQGRFEGNSEYKLDKDGKIYAHKVDNVIINAPPKYQTRSVMDLVRAAAGQGTPTPTYYQKLGTFIFLQQFTWVRFYWALSSTVAITSATDTWDVLPSASLNP</sequence>
<gene>
    <name evidence="1" type="ORF">KC19_9G181000</name>
</gene>
<dbReference type="PANTHER" id="PTHR31094">
    <property type="entry name" value="RIKEN CDNA 2310061I04 GENE"/>
    <property type="match status" value="1"/>
</dbReference>
<dbReference type="InterPro" id="IPR032710">
    <property type="entry name" value="NTF2-like_dom_sf"/>
</dbReference>
<reference evidence="1" key="1">
    <citation type="submission" date="2020-06" db="EMBL/GenBank/DDBJ databases">
        <title>WGS assembly of Ceratodon purpureus strain R40.</title>
        <authorList>
            <person name="Carey S.B."/>
            <person name="Jenkins J."/>
            <person name="Shu S."/>
            <person name="Lovell J.T."/>
            <person name="Sreedasyam A."/>
            <person name="Maumus F."/>
            <person name="Tiley G.P."/>
            <person name="Fernandez-Pozo N."/>
            <person name="Barry K."/>
            <person name="Chen C."/>
            <person name="Wang M."/>
            <person name="Lipzen A."/>
            <person name="Daum C."/>
            <person name="Saski C.A."/>
            <person name="Payton A.C."/>
            <person name="Mcbreen J.C."/>
            <person name="Conrad R.E."/>
            <person name="Kollar L.M."/>
            <person name="Olsson S."/>
            <person name="Huttunen S."/>
            <person name="Landis J.B."/>
            <person name="Wickett N.J."/>
            <person name="Johnson M.G."/>
            <person name="Rensing S.A."/>
            <person name="Grimwood J."/>
            <person name="Schmutz J."/>
            <person name="Mcdaniel S.F."/>
        </authorList>
    </citation>
    <scope>NUCLEOTIDE SEQUENCE</scope>
    <source>
        <strain evidence="1">R40</strain>
    </source>
</reference>
<dbReference type="PANTHER" id="PTHR31094:SF2">
    <property type="entry name" value="RIKEN CDNA 2310061I04 GENE"/>
    <property type="match status" value="1"/>
</dbReference>
<keyword evidence="2" id="KW-1185">Reference proteome</keyword>